<evidence type="ECO:0000313" key="2">
    <source>
        <dbReference type="EMBL" id="SDH92045.1"/>
    </source>
</evidence>
<dbReference type="STRING" id="568899.SAMN05192534_11526"/>
<keyword evidence="3" id="KW-1185">Reference proteome</keyword>
<evidence type="ECO:0000313" key="3">
    <source>
        <dbReference type="Proteomes" id="UP000199163"/>
    </source>
</evidence>
<organism evidence="2 3">
    <name type="scientific">Alteribacillus persepolensis</name>
    <dbReference type="NCBI Taxonomy" id="568899"/>
    <lineage>
        <taxon>Bacteria</taxon>
        <taxon>Bacillati</taxon>
        <taxon>Bacillota</taxon>
        <taxon>Bacilli</taxon>
        <taxon>Bacillales</taxon>
        <taxon>Bacillaceae</taxon>
        <taxon>Alteribacillus</taxon>
    </lineage>
</organism>
<sequence length="134" mass="14780">MKPGLEEGKTMTMTFTVTEDMFAAFEGELIHPTYSTVSMVYHMELISRKLILPCLESEEEAMGASVSVEHSAPSPLGTTVTVKATLAKIRPRSVTTHVVLENERETIGEGEVKQAVLPKVYIDERLHAEDTSKS</sequence>
<protein>
    <submittedName>
        <fullName evidence="2">Thioesterase superfamily</fullName>
    </submittedName>
</protein>
<reference evidence="2 3" key="1">
    <citation type="submission" date="2016-10" db="EMBL/GenBank/DDBJ databases">
        <authorList>
            <person name="de Groot N.N."/>
        </authorList>
    </citation>
    <scope>NUCLEOTIDE SEQUENCE [LARGE SCALE GENOMIC DNA]</scope>
    <source>
        <strain evidence="2 3">DSM 21632</strain>
    </source>
</reference>
<dbReference type="InterPro" id="IPR025540">
    <property type="entry name" value="FlK"/>
</dbReference>
<accession>A0A1G8GCD8</accession>
<feature type="domain" description="Fluoroacetyl-CoA-specific thioesterase-like" evidence="1">
    <location>
        <begin position="17"/>
        <end position="119"/>
    </location>
</feature>
<name>A0A1G8GCD8_9BACI</name>
<dbReference type="SUPFAM" id="SSF54637">
    <property type="entry name" value="Thioesterase/thiol ester dehydrase-isomerase"/>
    <property type="match status" value="1"/>
</dbReference>
<dbReference type="OrthoDB" id="6902891at2"/>
<dbReference type="InterPro" id="IPR054485">
    <property type="entry name" value="FlK-like_dom"/>
</dbReference>
<evidence type="ECO:0000259" key="1">
    <source>
        <dbReference type="Pfam" id="PF22636"/>
    </source>
</evidence>
<dbReference type="PANTHER" id="PTHR36934:SF1">
    <property type="entry name" value="THIOESTERASE DOMAIN-CONTAINING PROTEIN"/>
    <property type="match status" value="1"/>
</dbReference>
<dbReference type="Proteomes" id="UP000199163">
    <property type="component" value="Unassembled WGS sequence"/>
</dbReference>
<dbReference type="AlphaFoldDB" id="A0A1G8GCD8"/>
<gene>
    <name evidence="2" type="ORF">SAMN05192534_11526</name>
</gene>
<dbReference type="Pfam" id="PF22636">
    <property type="entry name" value="FlK"/>
    <property type="match status" value="1"/>
</dbReference>
<dbReference type="EMBL" id="FNDK01000015">
    <property type="protein sequence ID" value="SDH92045.1"/>
    <property type="molecule type" value="Genomic_DNA"/>
</dbReference>
<dbReference type="Gene3D" id="3.10.129.10">
    <property type="entry name" value="Hotdog Thioesterase"/>
    <property type="match status" value="1"/>
</dbReference>
<dbReference type="PANTHER" id="PTHR36934">
    <property type="entry name" value="BLR0278 PROTEIN"/>
    <property type="match status" value="1"/>
</dbReference>
<dbReference type="RefSeq" id="WP_091274255.1">
    <property type="nucleotide sequence ID" value="NZ_FNDK01000015.1"/>
</dbReference>
<proteinExistence type="predicted"/>
<dbReference type="InterPro" id="IPR029069">
    <property type="entry name" value="HotDog_dom_sf"/>
</dbReference>